<name>A0A432VPA8_9GAMM</name>
<organism evidence="1 2">
    <name type="scientific">Aliidiomarina iranensis</name>
    <dbReference type="NCBI Taxonomy" id="1434071"/>
    <lineage>
        <taxon>Bacteria</taxon>
        <taxon>Pseudomonadati</taxon>
        <taxon>Pseudomonadota</taxon>
        <taxon>Gammaproteobacteria</taxon>
        <taxon>Alteromonadales</taxon>
        <taxon>Idiomarinaceae</taxon>
        <taxon>Aliidiomarina</taxon>
    </lineage>
</organism>
<dbReference type="AlphaFoldDB" id="A0A432VPA8"/>
<proteinExistence type="predicted"/>
<accession>A0A432VPA8</accession>
<comment type="caution">
    <text evidence="1">The sequence shown here is derived from an EMBL/GenBank/DDBJ whole genome shotgun (WGS) entry which is preliminary data.</text>
</comment>
<evidence type="ECO:0000313" key="1">
    <source>
        <dbReference type="EMBL" id="RUO17975.1"/>
    </source>
</evidence>
<dbReference type="OrthoDB" id="7830801at2"/>
<dbReference type="Proteomes" id="UP000288395">
    <property type="component" value="Unassembled WGS sequence"/>
</dbReference>
<evidence type="ECO:0000313" key="2">
    <source>
        <dbReference type="Proteomes" id="UP000288395"/>
    </source>
</evidence>
<dbReference type="RefSeq" id="WP_126768518.1">
    <property type="nucleotide sequence ID" value="NZ_PIPJ01000026.1"/>
</dbReference>
<dbReference type="EMBL" id="PIPJ01000026">
    <property type="protein sequence ID" value="RUO17975.1"/>
    <property type="molecule type" value="Genomic_DNA"/>
</dbReference>
<keyword evidence="2" id="KW-1185">Reference proteome</keyword>
<gene>
    <name evidence="1" type="ORF">CWE08_12125</name>
</gene>
<sequence>MKEMRYLVLFFVLCISMIGTSAYGDGGSVDDEFYRNKMIENMKSAGRWIISEGVSTFDDGGKGAIHRKLIDDFGVQIWVDPWIETDRYLAQFRIKARGINYDIHNLYREEVDEEFYEFWLIKVAARDWSGEHARSVFFVTRTSDIYGQREILVESEQFIESYLVAGQEIQLPLDDMELLYDMQAWLFPDNYQNSDLKNKRVVMDARGNITFVQ</sequence>
<reference evidence="2" key="1">
    <citation type="journal article" date="2018" name="Front. Microbiol.">
        <title>Genome-Based Analysis Reveals the Taxonomy and Diversity of the Family Idiomarinaceae.</title>
        <authorList>
            <person name="Liu Y."/>
            <person name="Lai Q."/>
            <person name="Shao Z."/>
        </authorList>
    </citation>
    <scope>NUCLEOTIDE SEQUENCE [LARGE SCALE GENOMIC DNA]</scope>
    <source>
        <strain evidence="2">GBPy7</strain>
    </source>
</reference>
<protein>
    <submittedName>
        <fullName evidence="1">Uncharacterized protein</fullName>
    </submittedName>
</protein>